<name>A0A0D2MA30_9CHLO</name>
<protein>
    <recommendedName>
        <fullName evidence="7">Protein kinase domain-containing protein</fullName>
    </recommendedName>
</protein>
<keyword evidence="5" id="KW-0067">ATP-binding</keyword>
<dbReference type="InterPro" id="IPR011009">
    <property type="entry name" value="Kinase-like_dom_sf"/>
</dbReference>
<feature type="chain" id="PRO_5002247051" description="Protein kinase domain-containing protein" evidence="6">
    <location>
        <begin position="22"/>
        <end position="95"/>
    </location>
</feature>
<evidence type="ECO:0000256" key="1">
    <source>
        <dbReference type="ARBA" id="ARBA00022527"/>
    </source>
</evidence>
<dbReference type="SUPFAM" id="SSF56112">
    <property type="entry name" value="Protein kinase-like (PK-like)"/>
    <property type="match status" value="1"/>
</dbReference>
<dbReference type="RefSeq" id="XP_013896836.1">
    <property type="nucleotide sequence ID" value="XM_014041382.1"/>
</dbReference>
<dbReference type="Gene3D" id="1.10.510.10">
    <property type="entry name" value="Transferase(Phosphotransferase) domain 1"/>
    <property type="match status" value="1"/>
</dbReference>
<dbReference type="PANTHER" id="PTHR24349">
    <property type="entry name" value="SERINE/THREONINE-PROTEIN KINASE"/>
    <property type="match status" value="1"/>
</dbReference>
<evidence type="ECO:0000256" key="5">
    <source>
        <dbReference type="ARBA" id="ARBA00022840"/>
    </source>
</evidence>
<evidence type="ECO:0000313" key="9">
    <source>
        <dbReference type="Proteomes" id="UP000054498"/>
    </source>
</evidence>
<evidence type="ECO:0000256" key="4">
    <source>
        <dbReference type="ARBA" id="ARBA00022777"/>
    </source>
</evidence>
<accession>A0A0D2MA30</accession>
<keyword evidence="9" id="KW-1185">Reference proteome</keyword>
<reference evidence="8 9" key="1">
    <citation type="journal article" date="2013" name="BMC Genomics">
        <title>Reconstruction of the lipid metabolism for the microalga Monoraphidium neglectum from its genome sequence reveals characteristics suitable for biofuel production.</title>
        <authorList>
            <person name="Bogen C."/>
            <person name="Al-Dilaimi A."/>
            <person name="Albersmeier A."/>
            <person name="Wichmann J."/>
            <person name="Grundmann M."/>
            <person name="Rupp O."/>
            <person name="Lauersen K.J."/>
            <person name="Blifernez-Klassen O."/>
            <person name="Kalinowski J."/>
            <person name="Goesmann A."/>
            <person name="Mussgnug J.H."/>
            <person name="Kruse O."/>
        </authorList>
    </citation>
    <scope>NUCLEOTIDE SEQUENCE [LARGE SCALE GENOMIC DNA]</scope>
    <source>
        <strain evidence="8 9">SAG 48.87</strain>
    </source>
</reference>
<proteinExistence type="predicted"/>
<dbReference type="InterPro" id="IPR050205">
    <property type="entry name" value="CDPK_Ser/Thr_kinases"/>
</dbReference>
<dbReference type="EMBL" id="KK102418">
    <property type="protein sequence ID" value="KIY97816.1"/>
    <property type="molecule type" value="Genomic_DNA"/>
</dbReference>
<dbReference type="Pfam" id="PF00069">
    <property type="entry name" value="Pkinase"/>
    <property type="match status" value="1"/>
</dbReference>
<dbReference type="PROSITE" id="PS50011">
    <property type="entry name" value="PROTEIN_KINASE_DOM"/>
    <property type="match status" value="1"/>
</dbReference>
<dbReference type="Proteomes" id="UP000054498">
    <property type="component" value="Unassembled WGS sequence"/>
</dbReference>
<sequence>MQQRHHLNVAREVAILTWLRALRLPGVVRLLGTSECSNNVYLTFEACEGGDLFTRMRGGGCLGRGEAAICQEVIGPLLSVLADLHSLNIVHRDIK</sequence>
<dbReference type="GO" id="GO:0005524">
    <property type="term" value="F:ATP binding"/>
    <property type="evidence" value="ECO:0007669"/>
    <property type="project" value="UniProtKB-KW"/>
</dbReference>
<feature type="signal peptide" evidence="6">
    <location>
        <begin position="1"/>
        <end position="21"/>
    </location>
</feature>
<dbReference type="InterPro" id="IPR000719">
    <property type="entry name" value="Prot_kinase_dom"/>
</dbReference>
<keyword evidence="3" id="KW-0547">Nucleotide-binding</keyword>
<keyword evidence="6" id="KW-0732">Signal</keyword>
<gene>
    <name evidence="8" type="ORF">MNEG_10145</name>
</gene>
<keyword evidence="2" id="KW-0808">Transferase</keyword>
<dbReference type="KEGG" id="mng:MNEG_10145"/>
<keyword evidence="4" id="KW-0418">Kinase</keyword>
<evidence type="ECO:0000313" key="8">
    <source>
        <dbReference type="EMBL" id="KIY97816.1"/>
    </source>
</evidence>
<dbReference type="AlphaFoldDB" id="A0A0D2MA30"/>
<feature type="domain" description="Protein kinase" evidence="7">
    <location>
        <begin position="1"/>
        <end position="95"/>
    </location>
</feature>
<evidence type="ECO:0000259" key="7">
    <source>
        <dbReference type="PROSITE" id="PS50011"/>
    </source>
</evidence>
<organism evidence="8 9">
    <name type="scientific">Monoraphidium neglectum</name>
    <dbReference type="NCBI Taxonomy" id="145388"/>
    <lineage>
        <taxon>Eukaryota</taxon>
        <taxon>Viridiplantae</taxon>
        <taxon>Chlorophyta</taxon>
        <taxon>core chlorophytes</taxon>
        <taxon>Chlorophyceae</taxon>
        <taxon>CS clade</taxon>
        <taxon>Sphaeropleales</taxon>
        <taxon>Selenastraceae</taxon>
        <taxon>Monoraphidium</taxon>
    </lineage>
</organism>
<evidence type="ECO:0000256" key="6">
    <source>
        <dbReference type="SAM" id="SignalP"/>
    </source>
</evidence>
<keyword evidence="1" id="KW-0723">Serine/threonine-protein kinase</keyword>
<dbReference type="OrthoDB" id="40902at2759"/>
<evidence type="ECO:0000256" key="3">
    <source>
        <dbReference type="ARBA" id="ARBA00022741"/>
    </source>
</evidence>
<dbReference type="GeneID" id="25727278"/>
<evidence type="ECO:0000256" key="2">
    <source>
        <dbReference type="ARBA" id="ARBA00022679"/>
    </source>
</evidence>
<dbReference type="GO" id="GO:0004674">
    <property type="term" value="F:protein serine/threonine kinase activity"/>
    <property type="evidence" value="ECO:0007669"/>
    <property type="project" value="UniProtKB-KW"/>
</dbReference>